<dbReference type="OrthoDB" id="9813552at2"/>
<feature type="domain" description="PRD" evidence="2">
    <location>
        <begin position="172"/>
        <end position="281"/>
    </location>
</feature>
<dbReference type="Pfam" id="PF00874">
    <property type="entry name" value="PRD"/>
    <property type="match status" value="2"/>
</dbReference>
<dbReference type="Gene3D" id="2.30.24.10">
    <property type="entry name" value="CAT RNA-binding domain"/>
    <property type="match status" value="1"/>
</dbReference>
<dbReference type="SMART" id="SM01061">
    <property type="entry name" value="CAT_RBD"/>
    <property type="match status" value="1"/>
</dbReference>
<dbReference type="InterPro" id="IPR004341">
    <property type="entry name" value="CAT_RNA-bd_dom"/>
</dbReference>
<dbReference type="EMBL" id="SRYR01000002">
    <property type="protein sequence ID" value="TGY42571.1"/>
    <property type="molecule type" value="Genomic_DNA"/>
</dbReference>
<dbReference type="PANTHER" id="PTHR30185:SF15">
    <property type="entry name" value="CRYPTIC BETA-GLUCOSIDE BGL OPERON ANTITERMINATOR"/>
    <property type="match status" value="1"/>
</dbReference>
<dbReference type="Gene3D" id="1.10.1790.10">
    <property type="entry name" value="PRD domain"/>
    <property type="match status" value="2"/>
</dbReference>
<proteinExistence type="predicted"/>
<protein>
    <submittedName>
        <fullName evidence="3">PRD domain-containing protein</fullName>
    </submittedName>
</protein>
<name>A0A4S2DNK4_9CLOT</name>
<evidence type="ECO:0000259" key="2">
    <source>
        <dbReference type="PROSITE" id="PS51372"/>
    </source>
</evidence>
<comment type="caution">
    <text evidence="3">The sequence shown here is derived from an EMBL/GenBank/DDBJ whole genome shotgun (WGS) entry which is preliminary data.</text>
</comment>
<accession>A0A4S2DNK4</accession>
<dbReference type="InterPro" id="IPR050661">
    <property type="entry name" value="BglG_antiterminators"/>
</dbReference>
<sequence length="282" mass="32817">MIVEKVLNNNVVVSIDPNTKKEVIIMGSGIAFNRGVGQEIQEDKIEKIFVIDDKRMGNKIKKLINQIPDGIFELAHEIIVYSKKELNRKLDNQIYISLADHIAFAIKRYRNNVQIKNDLLDEIRRIHREEFKVALWAVGNLNKKLKINLPEDEAGFIALHLVNASYKETAKESMISTKIVKGILNIIRYYYSVEFNEDDLNYDRLLTHLKYFAKRVVSNNQNQESSGEFLEIAKNSYSEAYDCAEKIKEYIEANYDYIVNKDELVYLTMHIHRVISVLRSQV</sequence>
<feature type="domain" description="PRD" evidence="2">
    <location>
        <begin position="66"/>
        <end position="171"/>
    </location>
</feature>
<gene>
    <name evidence="3" type="ORF">E5347_07080</name>
</gene>
<dbReference type="AlphaFoldDB" id="A0A4S2DNK4"/>
<dbReference type="SUPFAM" id="SSF50151">
    <property type="entry name" value="SacY-like RNA-binding domain"/>
    <property type="match status" value="1"/>
</dbReference>
<dbReference type="SUPFAM" id="SSF63520">
    <property type="entry name" value="PTS-regulatory domain, PRD"/>
    <property type="match status" value="2"/>
</dbReference>
<keyword evidence="4" id="KW-1185">Reference proteome</keyword>
<dbReference type="InterPro" id="IPR036634">
    <property type="entry name" value="PRD_sf"/>
</dbReference>
<evidence type="ECO:0000313" key="4">
    <source>
        <dbReference type="Proteomes" id="UP000306888"/>
    </source>
</evidence>
<dbReference type="RefSeq" id="WP_136005911.1">
    <property type="nucleotide sequence ID" value="NZ_SRYR01000002.1"/>
</dbReference>
<reference evidence="3 4" key="1">
    <citation type="submission" date="2019-04" db="EMBL/GenBank/DDBJ databases">
        <title>Microbes associate with the intestines of laboratory mice.</title>
        <authorList>
            <person name="Navarre W."/>
            <person name="Wong E."/>
            <person name="Huang K."/>
            <person name="Tropini C."/>
            <person name="Ng K."/>
            <person name="Yu B."/>
        </authorList>
    </citation>
    <scope>NUCLEOTIDE SEQUENCE [LARGE SCALE GENOMIC DNA]</scope>
    <source>
        <strain evidence="3 4">NM50_B9-20</strain>
    </source>
</reference>
<keyword evidence="1" id="KW-0677">Repeat</keyword>
<dbReference type="GO" id="GO:0003723">
    <property type="term" value="F:RNA binding"/>
    <property type="evidence" value="ECO:0007669"/>
    <property type="project" value="InterPro"/>
</dbReference>
<evidence type="ECO:0000313" key="3">
    <source>
        <dbReference type="EMBL" id="TGY42571.1"/>
    </source>
</evidence>
<organism evidence="3 4">
    <name type="scientific">Clostridium sartagoforme</name>
    <dbReference type="NCBI Taxonomy" id="84031"/>
    <lineage>
        <taxon>Bacteria</taxon>
        <taxon>Bacillati</taxon>
        <taxon>Bacillota</taxon>
        <taxon>Clostridia</taxon>
        <taxon>Eubacteriales</taxon>
        <taxon>Clostridiaceae</taxon>
        <taxon>Clostridium</taxon>
    </lineage>
</organism>
<evidence type="ECO:0000256" key="1">
    <source>
        <dbReference type="ARBA" id="ARBA00022737"/>
    </source>
</evidence>
<dbReference type="Proteomes" id="UP000306888">
    <property type="component" value="Unassembled WGS sequence"/>
</dbReference>
<dbReference type="GO" id="GO:0006355">
    <property type="term" value="P:regulation of DNA-templated transcription"/>
    <property type="evidence" value="ECO:0007669"/>
    <property type="project" value="InterPro"/>
</dbReference>
<dbReference type="NCBIfam" id="NF046042">
    <property type="entry name" value="LicT"/>
    <property type="match status" value="1"/>
</dbReference>
<dbReference type="PANTHER" id="PTHR30185">
    <property type="entry name" value="CRYPTIC BETA-GLUCOSIDE BGL OPERON ANTITERMINATOR"/>
    <property type="match status" value="1"/>
</dbReference>
<dbReference type="InterPro" id="IPR011608">
    <property type="entry name" value="PRD"/>
</dbReference>
<dbReference type="PROSITE" id="PS51372">
    <property type="entry name" value="PRD_2"/>
    <property type="match status" value="2"/>
</dbReference>
<dbReference type="InterPro" id="IPR036650">
    <property type="entry name" value="CAT_RNA-bd_dom_sf"/>
</dbReference>
<dbReference type="Pfam" id="PF03123">
    <property type="entry name" value="CAT_RBD"/>
    <property type="match status" value="1"/>
</dbReference>